<dbReference type="KEGG" id="pbr:PB2503_08129"/>
<dbReference type="InterPro" id="IPR032876">
    <property type="entry name" value="J_dom"/>
</dbReference>
<dbReference type="Pfam" id="PF13547">
    <property type="entry name" value="GTA_TIM"/>
    <property type="match status" value="1"/>
</dbReference>
<feature type="domain" description="Tip attachment protein J" evidence="2">
    <location>
        <begin position="772"/>
        <end position="932"/>
    </location>
</feature>
<dbReference type="EMBL" id="CP002156">
    <property type="protein sequence ID" value="ADM09681.1"/>
    <property type="molecule type" value="Genomic_DNA"/>
</dbReference>
<protein>
    <submittedName>
        <fullName evidence="4">Gene transfer agent (GTA) orfg15, like protein</fullName>
    </submittedName>
</protein>
<dbReference type="STRING" id="314260.PB2503_08129"/>
<sequence length="1267" mass="136394">MGTTLSTAGSLLIEGARRLTPGLIDGATAYAAGQVFTAGQNLLFGPVSRQSEGPRREEIRLQTASEGRGIPRLFGRQRIGGAVIWATPFEERTEVTESSSGGKGLSRSVETRHVTYLYTVSLAIALCEGPITRIARIWADGELISLEGIDVRVHHGTETQDPDPLIETVEGSDRAPAYRGIAYVVFENLPLGRFGNRIPQFNFEVERQCPTDDPYSLELALEAITLIPGAGETVYDPSPVYTEEAEGVAKAENVTNGLGLPNATASLDHLAATFPNLKAVSVFVSWFGDDLRAGQTTIAPRIEDRARTLRPEGWSVAGENRATAREVSRIDDRPAYGGTPSDKSVRALISDLRSRQLSVVFSPFVLMDVPPGNGLPDPWGGEEQAAFPWRGRVTADHPNDDGTAAARQAVEAFFDRYDSMILHYAHLCVAAGGVDVFLLGSELRGLTRLRDDTGAHPAVDRLRQLAAAVRQILGPDVQLSYAADWTEYGAYHPDDGSGDVLFPLDSFWADEAVDLVAIDNYMPLTDWRDGRQHADAALFDGPTDPDYLAAGIAGGEGYDWYYADAAARGAQDRTPILDTAHGEDWIFRVKDLRSWWSEPHHARPGGARAATPTPWQPQSKPIWFAELGCGAVDRGSNQPNVFFDPKSVESGRPYFSSGARDDRVQRRFLEAHLCYWGDPQNNPISAHYGGAMIPREGIFAYSWDARPFPAFPLRRDLWADGENWTTGHWLTGRAGKVPLGALIKALTSEAGIGAVDVSAVDQLVTGFLLPGPMRVREALGALLDIYQIDMVERGALLVMRPRAGRPALTLGLEELAVVGDEPPITIERLPAEEVPGRLRLTFTDSLASYGSAEVAISDPHRQGAVTAFRETALVLEQGEAEGRAASLLAEAQAATVQIRFALPAHRLEIEPADCLELVDGDRIWRLRLTEILDGPVRQVEGVTIAEGSFQGIHGALRGRSADMAPPAGAPAVAFADLPLLPTGRDEAVLYAFAAADPWPGSVAVHAGAAADAPLAFSLSSPARLGRLTAPLGPGPLYRWDRAAAVTLTLPLGSLASVTEEAALSGATLTAIDAGSGRWELLVWQDAILLPNGDWQLTTLLRGLRGTEAEAALGAPAGARVIFLPASPKAVPLSPDIWGESRVFQAGPTGATPGDYPFVTTTVPVVGAGARPFSPCHLRARAEGQNHLRVSWIRRSRIGGDRFDREIPLGEGREAYILRGYAEDDSEIVTQEVTSPTALIPSAGLKRLEVTQWSETFGEGRAAVLHLS</sequence>
<name>E0THS4_PARBH</name>
<dbReference type="eggNOG" id="COG3391">
    <property type="taxonomic scope" value="Bacteria"/>
</dbReference>
<dbReference type="OrthoDB" id="8445115at2"/>
<dbReference type="Gene3D" id="3.20.20.80">
    <property type="entry name" value="Glycosidases"/>
    <property type="match status" value="1"/>
</dbReference>
<keyword evidence="5" id="KW-1185">Reference proteome</keyword>
<dbReference type="RefSeq" id="WP_013300655.1">
    <property type="nucleotide sequence ID" value="NC_014414.1"/>
</dbReference>
<organism evidence="4 5">
    <name type="scientific">Parvularcula bermudensis (strain ATCC BAA-594 / HTCC2503 / KCTC 12087)</name>
    <dbReference type="NCBI Taxonomy" id="314260"/>
    <lineage>
        <taxon>Bacteria</taxon>
        <taxon>Pseudomonadati</taxon>
        <taxon>Pseudomonadota</taxon>
        <taxon>Alphaproteobacteria</taxon>
        <taxon>Parvularculales</taxon>
        <taxon>Parvularculaceae</taxon>
        <taxon>Parvularcula</taxon>
    </lineage>
</organism>
<dbReference type="SUPFAM" id="SSF51445">
    <property type="entry name" value="(Trans)glycosidases"/>
    <property type="match status" value="1"/>
</dbReference>
<dbReference type="HOGENOM" id="CLU_007148_0_0_5"/>
<evidence type="ECO:0000259" key="1">
    <source>
        <dbReference type="Pfam" id="PF13547"/>
    </source>
</evidence>
<feature type="domain" description="Rcc01698-like C-terminal" evidence="3">
    <location>
        <begin position="1022"/>
        <end position="1121"/>
    </location>
</feature>
<dbReference type="Pfam" id="PF23666">
    <property type="entry name" value="Rcc01698_C"/>
    <property type="match status" value="1"/>
</dbReference>
<accession>E0THS4</accession>
<reference evidence="4 5" key="2">
    <citation type="journal article" date="2011" name="J. Bacteriol.">
        <title>Complete genome sequence of strain HTCC2503T of Parvularcula bermudensis, the type species of the order "Parvularculales" in the class Alphaproteobacteria.</title>
        <authorList>
            <person name="Oh H.M."/>
            <person name="Kang I."/>
            <person name="Vergin K.L."/>
            <person name="Kang D."/>
            <person name="Rhee K.H."/>
            <person name="Giovannoni S.J."/>
            <person name="Cho J.C."/>
        </authorList>
    </citation>
    <scope>NUCLEOTIDE SEQUENCE [LARGE SCALE GENOMIC DNA]</scope>
    <source>
        <strain evidence="5">ATCC BAA-594 / HTCC2503 / KCTC 12087</strain>
    </source>
</reference>
<dbReference type="InterPro" id="IPR025195">
    <property type="entry name" value="GTA_TIM_dom"/>
</dbReference>
<dbReference type="InterPro" id="IPR017853">
    <property type="entry name" value="GH"/>
</dbReference>
<evidence type="ECO:0000313" key="4">
    <source>
        <dbReference type="EMBL" id="ADM09681.1"/>
    </source>
</evidence>
<evidence type="ECO:0000259" key="2">
    <source>
        <dbReference type="Pfam" id="PF13550"/>
    </source>
</evidence>
<evidence type="ECO:0000259" key="3">
    <source>
        <dbReference type="Pfam" id="PF23666"/>
    </source>
</evidence>
<gene>
    <name evidence="4" type="ordered locus">PB2503_08129</name>
</gene>
<dbReference type="InterPro" id="IPR056490">
    <property type="entry name" value="Rcc01698_C"/>
</dbReference>
<dbReference type="CDD" id="cd19607">
    <property type="entry name" value="GTA_TIM-barrel-like"/>
    <property type="match status" value="1"/>
</dbReference>
<feature type="domain" description="GTA TIM-barrel-like" evidence="1">
    <location>
        <begin position="416"/>
        <end position="712"/>
    </location>
</feature>
<proteinExistence type="predicted"/>
<dbReference type="Pfam" id="PF13550">
    <property type="entry name" value="Phage-tail_3"/>
    <property type="match status" value="1"/>
</dbReference>
<dbReference type="Proteomes" id="UP000001302">
    <property type="component" value="Chromosome"/>
</dbReference>
<evidence type="ECO:0000313" key="5">
    <source>
        <dbReference type="Proteomes" id="UP000001302"/>
    </source>
</evidence>
<reference evidence="5" key="1">
    <citation type="submission" date="2010-08" db="EMBL/GenBank/DDBJ databases">
        <title>Genome sequence of Parvularcula bermudensis HTCC2503.</title>
        <authorList>
            <person name="Kang D.-M."/>
            <person name="Oh H.-M."/>
            <person name="Cho J.-C."/>
        </authorList>
    </citation>
    <scope>NUCLEOTIDE SEQUENCE [LARGE SCALE GENOMIC DNA]</scope>
    <source>
        <strain evidence="5">ATCC BAA-594 / HTCC2503 / KCTC 12087</strain>
    </source>
</reference>
<dbReference type="AlphaFoldDB" id="E0THS4"/>